<sequence length="411" mass="43303">MIAMSLYATEVNQLTAAWLRRTEGAGVLSGAGLWPLLAVLASSADEPGRDELAAAVGLSADESMDAARDVLKALADLDGVDAALGLWAQQAAQVRPEWRDTLPSGTFGELTGDAAVDQPVLDAWARERTHGLIERFPVQAGPELMLTLATALALRTTWQRKFSDEPWQVSGGVWAGRRLAGLQRTTPDADDLRVADSAAGPLTLTRVAGDNGLDVHLVLGEEGAASGDVLAAAVPLVAGDAAVTGGAALLESGDVARWPGVSTVSAQRPGLVLRTARFTVRSLHDLLRQADVFGLRAVSTGDRDHFPAIGPVPLRVDQARQAAVAIFSATGFEAAAVTAIGLRAVSMPVYRAQAVAVSYDRPFGFLAVHRESGLVLFAGWVDSPEDWSGASQRERPQPGAMRDRLPRHPAQ</sequence>
<protein>
    <recommendedName>
        <fullName evidence="2">Serpin domain-containing protein</fullName>
    </recommendedName>
</protein>
<evidence type="ECO:0000259" key="2">
    <source>
        <dbReference type="Pfam" id="PF00079"/>
    </source>
</evidence>
<dbReference type="PANTHER" id="PTHR11461:SF211">
    <property type="entry name" value="GH10112P-RELATED"/>
    <property type="match status" value="1"/>
</dbReference>
<dbReference type="PANTHER" id="PTHR11461">
    <property type="entry name" value="SERINE PROTEASE INHIBITOR, SERPIN"/>
    <property type="match status" value="1"/>
</dbReference>
<feature type="region of interest" description="Disordered" evidence="1">
    <location>
        <begin position="386"/>
        <end position="411"/>
    </location>
</feature>
<dbReference type="SUPFAM" id="SSF56574">
    <property type="entry name" value="Serpins"/>
    <property type="match status" value="2"/>
</dbReference>
<accession>A0A418KXE2</accession>
<dbReference type="Gene3D" id="3.30.497.10">
    <property type="entry name" value="Antithrombin, subunit I, domain 2"/>
    <property type="match status" value="2"/>
</dbReference>
<dbReference type="EMBL" id="QUAL01000018">
    <property type="protein sequence ID" value="RIQ35895.1"/>
    <property type="molecule type" value="Genomic_DNA"/>
</dbReference>
<dbReference type="Proteomes" id="UP000284057">
    <property type="component" value="Unassembled WGS sequence"/>
</dbReference>
<dbReference type="Pfam" id="PF00079">
    <property type="entry name" value="Serpin"/>
    <property type="match status" value="1"/>
</dbReference>
<evidence type="ECO:0000256" key="1">
    <source>
        <dbReference type="SAM" id="MobiDB-lite"/>
    </source>
</evidence>
<dbReference type="Gene3D" id="2.30.39.10">
    <property type="entry name" value="Alpha-1-antitrypsin, domain 1"/>
    <property type="match status" value="1"/>
</dbReference>
<dbReference type="OrthoDB" id="4847668at2"/>
<gene>
    <name evidence="3" type="ORF">DY240_01965</name>
</gene>
<proteinExistence type="predicted"/>
<dbReference type="InterPro" id="IPR000215">
    <property type="entry name" value="Serpin_fam"/>
</dbReference>
<keyword evidence="4" id="KW-1185">Reference proteome</keyword>
<reference evidence="3 4" key="1">
    <citation type="submission" date="2018-09" db="EMBL/GenBank/DDBJ databases">
        <title>Isolation, diversity and antifungal activity of actinobacteria from wheat.</title>
        <authorList>
            <person name="Han C."/>
        </authorList>
    </citation>
    <scope>NUCLEOTIDE SEQUENCE [LARGE SCALE GENOMIC DNA]</scope>
    <source>
        <strain evidence="3 4">NEAU-YY265</strain>
    </source>
</reference>
<dbReference type="InterPro" id="IPR036186">
    <property type="entry name" value="Serpin_sf"/>
</dbReference>
<evidence type="ECO:0000313" key="4">
    <source>
        <dbReference type="Proteomes" id="UP000284057"/>
    </source>
</evidence>
<dbReference type="GO" id="GO:0004867">
    <property type="term" value="F:serine-type endopeptidase inhibitor activity"/>
    <property type="evidence" value="ECO:0007669"/>
    <property type="project" value="InterPro"/>
</dbReference>
<feature type="domain" description="Serpin" evidence="2">
    <location>
        <begin position="292"/>
        <end position="384"/>
    </location>
</feature>
<organism evidence="3 4">
    <name type="scientific">Jiangella rhizosphaerae</name>
    <dbReference type="NCBI Taxonomy" id="2293569"/>
    <lineage>
        <taxon>Bacteria</taxon>
        <taxon>Bacillati</taxon>
        <taxon>Actinomycetota</taxon>
        <taxon>Actinomycetes</taxon>
        <taxon>Jiangellales</taxon>
        <taxon>Jiangellaceae</taxon>
        <taxon>Jiangella</taxon>
    </lineage>
</organism>
<dbReference type="AlphaFoldDB" id="A0A418KXE2"/>
<dbReference type="InterPro" id="IPR042185">
    <property type="entry name" value="Serpin_sf_2"/>
</dbReference>
<comment type="caution">
    <text evidence="3">The sequence shown here is derived from an EMBL/GenBank/DDBJ whole genome shotgun (WGS) entry which is preliminary data.</text>
</comment>
<feature type="compositionally biased region" description="Basic and acidic residues" evidence="1">
    <location>
        <begin position="392"/>
        <end position="411"/>
    </location>
</feature>
<name>A0A418KXE2_9ACTN</name>
<evidence type="ECO:0000313" key="3">
    <source>
        <dbReference type="EMBL" id="RIQ35895.1"/>
    </source>
</evidence>
<dbReference type="InterPro" id="IPR023796">
    <property type="entry name" value="Serpin_dom"/>
</dbReference>
<dbReference type="GO" id="GO:0005615">
    <property type="term" value="C:extracellular space"/>
    <property type="evidence" value="ECO:0007669"/>
    <property type="project" value="InterPro"/>
</dbReference>
<dbReference type="InterPro" id="IPR042178">
    <property type="entry name" value="Serpin_sf_1"/>
</dbReference>